<dbReference type="SUPFAM" id="SSF117892">
    <property type="entry name" value="Band 7/SPFH domain"/>
    <property type="match status" value="1"/>
</dbReference>
<evidence type="ECO:0000313" key="3">
    <source>
        <dbReference type="EMBL" id="ORO93487.1"/>
    </source>
</evidence>
<evidence type="ECO:0000256" key="1">
    <source>
        <dbReference type="SAM" id="Coils"/>
    </source>
</evidence>
<dbReference type="GO" id="GO:0016020">
    <property type="term" value="C:membrane"/>
    <property type="evidence" value="ECO:0007669"/>
    <property type="project" value="InterPro"/>
</dbReference>
<dbReference type="RefSeq" id="WP_000495101.1">
    <property type="nucleotide sequence ID" value="NZ_NCVH01000033.1"/>
</dbReference>
<dbReference type="PANTHER" id="PTHR42911">
    <property type="entry name" value="MODULATOR OF FTSH PROTEASE HFLC"/>
    <property type="match status" value="1"/>
</dbReference>
<dbReference type="Pfam" id="PF01145">
    <property type="entry name" value="Band_7"/>
    <property type="match status" value="1"/>
</dbReference>
<name>A0A1X1K211_STRMT</name>
<dbReference type="Proteomes" id="UP000193367">
    <property type="component" value="Unassembled WGS sequence"/>
</dbReference>
<keyword evidence="3" id="KW-0675">Receptor</keyword>
<dbReference type="CDD" id="cd03401">
    <property type="entry name" value="SPFH_prohibitin"/>
    <property type="match status" value="1"/>
</dbReference>
<dbReference type="InterPro" id="IPR001107">
    <property type="entry name" value="Band_7"/>
</dbReference>
<dbReference type="SMART" id="SM00244">
    <property type="entry name" value="PHB"/>
    <property type="match status" value="1"/>
</dbReference>
<protein>
    <submittedName>
        <fullName evidence="3">B-cell receptor associated protein-related protein</fullName>
    </submittedName>
</protein>
<gene>
    <name evidence="3" type="ORF">B7698_08695</name>
</gene>
<reference evidence="3 4" key="1">
    <citation type="journal article" date="2016" name="Eur. J. Clin. Microbiol. Infect. Dis.">
        <title>Whole genome sequencing as a tool for phylogenetic analysis of clinical strains of Mitis group streptococci.</title>
        <authorList>
            <person name="Rasmussen L.H."/>
            <person name="Dargis R."/>
            <person name="Hojholt K."/>
            <person name="Christensen J.J."/>
            <person name="Skovgaard O."/>
            <person name="Justesen U.S."/>
            <person name="Rosenvinge F.S."/>
            <person name="Moser C."/>
            <person name="Lukjancenko O."/>
            <person name="Rasmussen S."/>
            <person name="Nielsen X.C."/>
        </authorList>
    </citation>
    <scope>NUCLEOTIDE SEQUENCE [LARGE SCALE GENOMIC DNA]</scope>
    <source>
        <strain evidence="3 4">RH_17439_08</strain>
    </source>
</reference>
<dbReference type="InterPro" id="IPR000163">
    <property type="entry name" value="Prohibitin"/>
</dbReference>
<dbReference type="AlphaFoldDB" id="A0A1X1K211"/>
<feature type="domain" description="Band 7" evidence="2">
    <location>
        <begin position="37"/>
        <end position="203"/>
    </location>
</feature>
<proteinExistence type="predicted"/>
<organism evidence="3 4">
    <name type="scientific">Streptococcus mitis</name>
    <dbReference type="NCBI Taxonomy" id="28037"/>
    <lineage>
        <taxon>Bacteria</taxon>
        <taxon>Bacillati</taxon>
        <taxon>Bacillota</taxon>
        <taxon>Bacilli</taxon>
        <taxon>Lactobacillales</taxon>
        <taxon>Streptococcaceae</taxon>
        <taxon>Streptococcus</taxon>
        <taxon>Streptococcus mitis group</taxon>
    </lineage>
</organism>
<dbReference type="PANTHER" id="PTHR42911:SF1">
    <property type="entry name" value="MODULATOR OF FTSH PROTEASE HFLC"/>
    <property type="match status" value="1"/>
</dbReference>
<evidence type="ECO:0000313" key="4">
    <source>
        <dbReference type="Proteomes" id="UP000193367"/>
    </source>
</evidence>
<keyword evidence="1" id="KW-0175">Coiled coil</keyword>
<dbReference type="Gene3D" id="3.30.479.30">
    <property type="entry name" value="Band 7 domain"/>
    <property type="match status" value="1"/>
</dbReference>
<dbReference type="EMBL" id="NCVH01000033">
    <property type="protein sequence ID" value="ORO93487.1"/>
    <property type="molecule type" value="Genomic_DNA"/>
</dbReference>
<feature type="coiled-coil region" evidence="1">
    <location>
        <begin position="204"/>
        <end position="233"/>
    </location>
</feature>
<evidence type="ECO:0000259" key="2">
    <source>
        <dbReference type="SMART" id="SM00244"/>
    </source>
</evidence>
<comment type="caution">
    <text evidence="3">The sequence shown here is derived from an EMBL/GenBank/DDBJ whole genome shotgun (WGS) entry which is preliminary data.</text>
</comment>
<dbReference type="InterPro" id="IPR036013">
    <property type="entry name" value="Band_7/SPFH_dom_sf"/>
</dbReference>
<accession>A0A1X1K211</accession>
<sequence>MFTQYNHETGKTTLTKLAKGGIITVAAVASLGIFRLTAVKRIPANTVGVKVSAIGGVQENTLQTGYHLKMPFIDKVYTLSTSVQTKTMEKITTQTKDGQWLNTNIDVKYRVNKEKAMTVFSNYTDLENVNNSVVSPAVQRAIESVTGNYDIYDILGDKRTEVYEAIDKALKEKFESYDLEFVSFTITDQDAGDEIEAAIKNESVKQKEIDTAKQEQEKAKVEADTKKVQAQAEADAGIIKAEGEAKANKAKSDSITDNLIRMKEAEAREKHGWVTVNGAGSVITNKE</sequence>